<reference evidence="2" key="1">
    <citation type="submission" date="2019-12" db="EMBL/GenBank/DDBJ databases">
        <title>An insight into the sialome of adult female Ixodes ricinus ticks feeding for 6 days.</title>
        <authorList>
            <person name="Perner J."/>
            <person name="Ribeiro J.M.C."/>
        </authorList>
    </citation>
    <scope>NUCLEOTIDE SEQUENCE</scope>
    <source>
        <strain evidence="2">Semi-engorged</strain>
        <tissue evidence="2">Salivary glands</tissue>
    </source>
</reference>
<name>A0A6B0UB63_IXORI</name>
<accession>A0A6B0UB63</accession>
<feature type="signal peptide" evidence="1">
    <location>
        <begin position="1"/>
        <end position="19"/>
    </location>
</feature>
<feature type="chain" id="PRO_5025392079" evidence="1">
    <location>
        <begin position="20"/>
        <end position="88"/>
    </location>
</feature>
<evidence type="ECO:0000256" key="1">
    <source>
        <dbReference type="SAM" id="SignalP"/>
    </source>
</evidence>
<sequence length="88" mass="10240">MFLIRILTLAFSFPLFVVSHCFDPENRGHCKTSACYILPSHKFKKWGLQKTDEDIGEKAADGNNRYSWPSSNLRNEREDDIYKYSYGA</sequence>
<proteinExistence type="predicted"/>
<organism evidence="2">
    <name type="scientific">Ixodes ricinus</name>
    <name type="common">Common tick</name>
    <name type="synonym">Acarus ricinus</name>
    <dbReference type="NCBI Taxonomy" id="34613"/>
    <lineage>
        <taxon>Eukaryota</taxon>
        <taxon>Metazoa</taxon>
        <taxon>Ecdysozoa</taxon>
        <taxon>Arthropoda</taxon>
        <taxon>Chelicerata</taxon>
        <taxon>Arachnida</taxon>
        <taxon>Acari</taxon>
        <taxon>Parasitiformes</taxon>
        <taxon>Ixodida</taxon>
        <taxon>Ixodoidea</taxon>
        <taxon>Ixodidae</taxon>
        <taxon>Ixodinae</taxon>
        <taxon>Ixodes</taxon>
    </lineage>
</organism>
<protein>
    <submittedName>
        <fullName evidence="2">Putative secreted protein</fullName>
    </submittedName>
</protein>
<keyword evidence="1" id="KW-0732">Signal</keyword>
<evidence type="ECO:0000313" key="2">
    <source>
        <dbReference type="EMBL" id="MXU85960.1"/>
    </source>
</evidence>
<dbReference type="AlphaFoldDB" id="A0A6B0UB63"/>
<dbReference type="EMBL" id="GIFC01003877">
    <property type="protein sequence ID" value="MXU85960.1"/>
    <property type="molecule type" value="Transcribed_RNA"/>
</dbReference>